<dbReference type="InterPro" id="IPR023333">
    <property type="entry name" value="Proteasome_suB-type"/>
</dbReference>
<comment type="similarity">
    <text evidence="5">Belongs to the peptidase T1B family.</text>
</comment>
<dbReference type="GO" id="GO:0019774">
    <property type="term" value="C:proteasome core complex, beta-subunit complex"/>
    <property type="evidence" value="ECO:0007669"/>
    <property type="project" value="UniProtKB-ARBA"/>
</dbReference>
<dbReference type="InterPro" id="IPR001353">
    <property type="entry name" value="Proteasome_sua/b"/>
</dbReference>
<dbReference type="VEuPathDB" id="FungiDB:PC9H_010335"/>
<dbReference type="Pfam" id="PF00227">
    <property type="entry name" value="Proteasome"/>
    <property type="match status" value="1"/>
</dbReference>
<dbReference type="OrthoDB" id="268479at2759"/>
<dbReference type="GO" id="GO:0005737">
    <property type="term" value="C:cytoplasm"/>
    <property type="evidence" value="ECO:0007669"/>
    <property type="project" value="UniProtKB-SubCell"/>
</dbReference>
<proteinExistence type="inferred from homology"/>
<dbReference type="InterPro" id="IPR029055">
    <property type="entry name" value="Ntn_hydrolases_N"/>
</dbReference>
<comment type="subunit">
    <text evidence="5">Component of the proteasome complex.</text>
</comment>
<protein>
    <recommendedName>
        <fullName evidence="5">Proteasome subunit beta</fullName>
    </recommendedName>
</protein>
<dbReference type="EMBL" id="JACETU010000008">
    <property type="protein sequence ID" value="KAF7422180.1"/>
    <property type="molecule type" value="Genomic_DNA"/>
</dbReference>
<evidence type="ECO:0000256" key="2">
    <source>
        <dbReference type="ARBA" id="ARBA00022942"/>
    </source>
</evidence>
<keyword evidence="2 5" id="KW-0647">Proteasome</keyword>
<gene>
    <name evidence="7" type="primary">PRE7</name>
    <name evidence="7" type="ORF">PC9H_010335</name>
</gene>
<evidence type="ECO:0000313" key="7">
    <source>
        <dbReference type="EMBL" id="KAF7422180.1"/>
    </source>
</evidence>
<dbReference type="PANTHER" id="PTHR32194:SF2">
    <property type="entry name" value="PROTEASOME SUBUNIT BETA TYPE-1"/>
    <property type="match status" value="1"/>
</dbReference>
<dbReference type="PROSITE" id="PS51476">
    <property type="entry name" value="PROTEASOME_BETA_2"/>
    <property type="match status" value="1"/>
</dbReference>
<feature type="region of interest" description="Disordered" evidence="6">
    <location>
        <begin position="1"/>
        <end position="28"/>
    </location>
</feature>
<comment type="subcellular location">
    <subcellularLocation>
        <location evidence="5">Cytoplasm</location>
    </subcellularLocation>
    <subcellularLocation>
        <location evidence="5">Nucleus</location>
    </subcellularLocation>
</comment>
<reference evidence="7" key="1">
    <citation type="submission" date="2019-07" db="EMBL/GenBank/DDBJ databases">
        <authorList>
            <person name="Palmer J.M."/>
        </authorList>
    </citation>
    <scope>NUCLEOTIDE SEQUENCE</scope>
    <source>
        <strain evidence="7">PC9</strain>
    </source>
</reference>
<dbReference type="FunFam" id="3.60.20.10:FF:000027">
    <property type="entry name" value="Proteasome subunit beta type-6"/>
    <property type="match status" value="1"/>
</dbReference>
<dbReference type="AlphaFoldDB" id="A0A8H6ZJN5"/>
<accession>A0A8H6ZJN5</accession>
<name>A0A8H6ZJN5_PLEOS</name>
<dbReference type="GO" id="GO:0005634">
    <property type="term" value="C:nucleus"/>
    <property type="evidence" value="ECO:0007669"/>
    <property type="project" value="UniProtKB-SubCell"/>
</dbReference>
<evidence type="ECO:0000256" key="5">
    <source>
        <dbReference type="RuleBase" id="RU004203"/>
    </source>
</evidence>
<keyword evidence="3 5" id="KW-0539">Nucleus</keyword>
<dbReference type="GeneID" id="59380153"/>
<evidence type="ECO:0000256" key="6">
    <source>
        <dbReference type="SAM" id="MobiDB-lite"/>
    </source>
</evidence>
<dbReference type="SUPFAM" id="SSF56235">
    <property type="entry name" value="N-terminal nucleophile aminohydrolases (Ntn hydrolases)"/>
    <property type="match status" value="1"/>
</dbReference>
<comment type="function">
    <text evidence="5">Component of the proteasome, a multicatalytic proteinase complex which is characterized by its ability to cleave peptides with Arg, Phe, Tyr, Leu, and Glu adjacent to the leaving group at neutral or slightly basic pH. The proteasome has an ATP-dependent proteolytic activity.</text>
</comment>
<keyword evidence="1 5" id="KW-0963">Cytoplasm</keyword>
<comment type="subunit">
    <text evidence="4">The 26S proteasome consists of a 20S proteasome core and two 19S regulatory subunits. The 20S proteasome core is composed of 28 subunits that are arranged in four stacked rings, resulting in a barrel-shaped structure. The two end rings are each formed by seven alpha subunits, and the two central rings are each formed by seven beta subunits. The catalytic chamber with the active sites is on the inside of the barrel.</text>
</comment>
<dbReference type="Proteomes" id="UP000623687">
    <property type="component" value="Unassembled WGS sequence"/>
</dbReference>
<dbReference type="RefSeq" id="XP_036627212.1">
    <property type="nucleotide sequence ID" value="XM_036779829.1"/>
</dbReference>
<keyword evidence="8" id="KW-1185">Reference proteome</keyword>
<dbReference type="GO" id="GO:0051603">
    <property type="term" value="P:proteolysis involved in protein catabolic process"/>
    <property type="evidence" value="ECO:0007669"/>
    <property type="project" value="InterPro"/>
</dbReference>
<comment type="caution">
    <text evidence="7">The sequence shown here is derived from an EMBL/GenBank/DDBJ whole genome shotgun (WGS) entry which is preliminary data.</text>
</comment>
<dbReference type="CDD" id="cd03757">
    <property type="entry name" value="proteasome_beta_type_1"/>
    <property type="match status" value="1"/>
</dbReference>
<dbReference type="Gene3D" id="3.60.20.10">
    <property type="entry name" value="Glutamine Phosphoribosylpyrophosphate, subunit 1, domain 1"/>
    <property type="match status" value="1"/>
</dbReference>
<evidence type="ECO:0000256" key="1">
    <source>
        <dbReference type="ARBA" id="ARBA00022490"/>
    </source>
</evidence>
<feature type="compositionally biased region" description="Polar residues" evidence="6">
    <location>
        <begin position="18"/>
        <end position="28"/>
    </location>
</feature>
<evidence type="ECO:0000256" key="3">
    <source>
        <dbReference type="ARBA" id="ARBA00023242"/>
    </source>
</evidence>
<dbReference type="PROSITE" id="PS00854">
    <property type="entry name" value="PROTEASOME_BETA_1"/>
    <property type="match status" value="1"/>
</dbReference>
<evidence type="ECO:0000313" key="8">
    <source>
        <dbReference type="Proteomes" id="UP000623687"/>
    </source>
</evidence>
<evidence type="ECO:0000256" key="4">
    <source>
        <dbReference type="ARBA" id="ARBA00026071"/>
    </source>
</evidence>
<sequence length="266" mass="29598">MPAMLSTQPHGLPHPHMQTEQGPQQRQFNPYTENGGTILAIAGKDFSVIAGDTRQSEGYSIQTRYAPKVFRLTDRAVLAVNGFAADGNMFVKKVRQRLEWYRHAHAKDMPLRAIARLIQTMLYARRFFPYYVYNILGGIEEDGSGAVYSFDPVGSYEREACRAAGAAQSLVQPFLDNQIYFKNQTPAPGTSHPTHLPLPTVLKLVIDSFTGATERHIEVGDGLEIYVVLAKGASTQALEGIRGIQETTVTNDGERVFIIQRELKKD</sequence>
<dbReference type="PANTHER" id="PTHR32194">
    <property type="entry name" value="METALLOPROTEASE TLDD"/>
    <property type="match status" value="1"/>
</dbReference>
<organism evidence="7 8">
    <name type="scientific">Pleurotus ostreatus</name>
    <name type="common">Oyster mushroom</name>
    <name type="synonym">White-rot fungus</name>
    <dbReference type="NCBI Taxonomy" id="5322"/>
    <lineage>
        <taxon>Eukaryota</taxon>
        <taxon>Fungi</taxon>
        <taxon>Dikarya</taxon>
        <taxon>Basidiomycota</taxon>
        <taxon>Agaricomycotina</taxon>
        <taxon>Agaricomycetes</taxon>
        <taxon>Agaricomycetidae</taxon>
        <taxon>Agaricales</taxon>
        <taxon>Pleurotineae</taxon>
        <taxon>Pleurotaceae</taxon>
        <taxon>Pleurotus</taxon>
    </lineage>
</organism>
<dbReference type="InterPro" id="IPR016050">
    <property type="entry name" value="Proteasome_bsu_CS"/>
</dbReference>